<proteinExistence type="predicted"/>
<gene>
    <name evidence="2" type="ORF">NC799_03980</name>
</gene>
<dbReference type="Pfam" id="PF04854">
    <property type="entry name" value="DUF624"/>
    <property type="match status" value="1"/>
</dbReference>
<sequence>MAKSSNMGFFYTITEWITRFAYVNILWLVFSLLGLLLFGFFPATIAMFAIVRKWIMGETELPVFQTFWSHYKKEFVKGNLLGLILVILGFIILVDLRFIQLSNNSITALVQIPIYLFIFAFILTTFYLFPVYVHYDINLFQKFKNAFLIMMINPLYNLLMIIGVITVYFALTTIPGLVFFFGGSFLTYIFMWPALRAFEKIDKKKQDNEN</sequence>
<feature type="transmembrane region" description="Helical" evidence="1">
    <location>
        <begin position="25"/>
        <end position="51"/>
    </location>
</feature>
<organism evidence="2 3">
    <name type="scientific">Aquibacillus salsiterrae</name>
    <dbReference type="NCBI Taxonomy" id="2950439"/>
    <lineage>
        <taxon>Bacteria</taxon>
        <taxon>Bacillati</taxon>
        <taxon>Bacillota</taxon>
        <taxon>Bacilli</taxon>
        <taxon>Bacillales</taxon>
        <taxon>Bacillaceae</taxon>
        <taxon>Aquibacillus</taxon>
    </lineage>
</organism>
<keyword evidence="1" id="KW-0472">Membrane</keyword>
<feature type="transmembrane region" description="Helical" evidence="1">
    <location>
        <begin position="80"/>
        <end position="100"/>
    </location>
</feature>
<evidence type="ECO:0000313" key="3">
    <source>
        <dbReference type="Proteomes" id="UP001145069"/>
    </source>
</evidence>
<dbReference type="Proteomes" id="UP001145069">
    <property type="component" value="Unassembled WGS sequence"/>
</dbReference>
<dbReference type="AlphaFoldDB" id="A0A9X3WFH3"/>
<keyword evidence="3" id="KW-1185">Reference proteome</keyword>
<accession>A0A9X3WFH3</accession>
<keyword evidence="1" id="KW-1133">Transmembrane helix</keyword>
<dbReference type="EMBL" id="JAMQKC010000002">
    <property type="protein sequence ID" value="MDC3416071.1"/>
    <property type="molecule type" value="Genomic_DNA"/>
</dbReference>
<dbReference type="InterPro" id="IPR006938">
    <property type="entry name" value="DUF624"/>
</dbReference>
<feature type="transmembrane region" description="Helical" evidence="1">
    <location>
        <begin position="147"/>
        <end position="171"/>
    </location>
</feature>
<dbReference type="RefSeq" id="WP_272445053.1">
    <property type="nucleotide sequence ID" value="NZ_JAMQKC010000002.1"/>
</dbReference>
<reference evidence="2" key="1">
    <citation type="submission" date="2022-06" db="EMBL/GenBank/DDBJ databases">
        <title>Aquibacillus sp. a new bacterium isolated from soil saline samples.</title>
        <authorList>
            <person name="Galisteo C."/>
            <person name="De La Haba R."/>
            <person name="Sanchez-Porro C."/>
            <person name="Ventosa A."/>
        </authorList>
    </citation>
    <scope>NUCLEOTIDE SEQUENCE</scope>
    <source>
        <strain evidence="2">3ASR75-54</strain>
    </source>
</reference>
<feature type="transmembrane region" description="Helical" evidence="1">
    <location>
        <begin position="177"/>
        <end position="195"/>
    </location>
</feature>
<evidence type="ECO:0000256" key="1">
    <source>
        <dbReference type="SAM" id="Phobius"/>
    </source>
</evidence>
<evidence type="ECO:0000313" key="2">
    <source>
        <dbReference type="EMBL" id="MDC3416071.1"/>
    </source>
</evidence>
<keyword evidence="1" id="KW-0812">Transmembrane</keyword>
<protein>
    <submittedName>
        <fullName evidence="2">DUF624 domain-containing protein</fullName>
    </submittedName>
</protein>
<feature type="transmembrane region" description="Helical" evidence="1">
    <location>
        <begin position="112"/>
        <end position="135"/>
    </location>
</feature>
<name>A0A9X3WFH3_9BACI</name>
<comment type="caution">
    <text evidence="2">The sequence shown here is derived from an EMBL/GenBank/DDBJ whole genome shotgun (WGS) entry which is preliminary data.</text>
</comment>